<feature type="transmembrane region" description="Helical" evidence="1">
    <location>
        <begin position="249"/>
        <end position="270"/>
    </location>
</feature>
<proteinExistence type="predicted"/>
<gene>
    <name evidence="3" type="ORF">GCM10010411_01310</name>
</gene>
<feature type="transmembrane region" description="Helical" evidence="1">
    <location>
        <begin position="35"/>
        <end position="55"/>
    </location>
</feature>
<name>A0ABN3P812_9ACTN</name>
<dbReference type="EMBL" id="BAAATD010000001">
    <property type="protein sequence ID" value="GAA2573370.1"/>
    <property type="molecule type" value="Genomic_DNA"/>
</dbReference>
<dbReference type="Proteomes" id="UP001501509">
    <property type="component" value="Unassembled WGS sequence"/>
</dbReference>
<feature type="transmembrane region" description="Helical" evidence="1">
    <location>
        <begin position="75"/>
        <end position="92"/>
    </location>
</feature>
<feature type="domain" description="DUF1206" evidence="2">
    <location>
        <begin position="29"/>
        <end position="98"/>
    </location>
</feature>
<organism evidence="3 4">
    <name type="scientific">Actinomadura fulvescens</name>
    <dbReference type="NCBI Taxonomy" id="46160"/>
    <lineage>
        <taxon>Bacteria</taxon>
        <taxon>Bacillati</taxon>
        <taxon>Actinomycetota</taxon>
        <taxon>Actinomycetes</taxon>
        <taxon>Streptosporangiales</taxon>
        <taxon>Thermomonosporaceae</taxon>
        <taxon>Actinomadura</taxon>
    </lineage>
</organism>
<evidence type="ECO:0000313" key="3">
    <source>
        <dbReference type="EMBL" id="GAA2573370.1"/>
    </source>
</evidence>
<feature type="transmembrane region" description="Helical" evidence="1">
    <location>
        <begin position="200"/>
        <end position="229"/>
    </location>
</feature>
<reference evidence="3 4" key="1">
    <citation type="journal article" date="2019" name="Int. J. Syst. Evol. Microbiol.">
        <title>The Global Catalogue of Microorganisms (GCM) 10K type strain sequencing project: providing services to taxonomists for standard genome sequencing and annotation.</title>
        <authorList>
            <consortium name="The Broad Institute Genomics Platform"/>
            <consortium name="The Broad Institute Genome Sequencing Center for Infectious Disease"/>
            <person name="Wu L."/>
            <person name="Ma J."/>
        </authorList>
    </citation>
    <scope>NUCLEOTIDE SEQUENCE [LARGE SCALE GENOMIC DNA]</scope>
    <source>
        <strain evidence="3 4">JCM 6833</strain>
    </source>
</reference>
<comment type="caution">
    <text evidence="3">The sequence shown here is derived from an EMBL/GenBank/DDBJ whole genome shotgun (WGS) entry which is preliminary data.</text>
</comment>
<dbReference type="Pfam" id="PF06724">
    <property type="entry name" value="DUF1206"/>
    <property type="match status" value="3"/>
</dbReference>
<feature type="transmembrane region" description="Helical" evidence="1">
    <location>
        <begin position="158"/>
        <end position="179"/>
    </location>
</feature>
<dbReference type="RefSeq" id="WP_344536632.1">
    <property type="nucleotide sequence ID" value="NZ_BAAATD010000001.1"/>
</dbReference>
<keyword evidence="1" id="KW-0812">Transmembrane</keyword>
<dbReference type="InterPro" id="IPR009597">
    <property type="entry name" value="DUF1206"/>
</dbReference>
<evidence type="ECO:0000259" key="2">
    <source>
        <dbReference type="Pfam" id="PF06724"/>
    </source>
</evidence>
<sequence>MTANVARNGTGGLGRQTAGHPWFHRLSRAGLAARGVLYLLVGWLAVRVGMGHGGGKEADKGGALQEIAGRPGGTVVLWLLVIGLAGLALWGFSEARYGQPVPDGHKARKRLAAFGRGLVYSVAFAGTLAFVLSHKQSSSDQESRSFTARAMSEPGGRWLVLAVGIGVVAWGLHQIWHGAGRNFREELKTFGMDQRVQRAVEVLGVVGHIARGIVAIGFGVFLGYAFVTFDAGKAKGLDGTLRELASTPAGPWLLVAVALGLVVFGAYSLCEARWRKVEAVRA</sequence>
<accession>A0ABN3P812</accession>
<keyword evidence="1" id="KW-0472">Membrane</keyword>
<protein>
    <submittedName>
        <fullName evidence="3">DUF1206 domain-containing protein</fullName>
    </submittedName>
</protein>
<feature type="domain" description="DUF1206" evidence="2">
    <location>
        <begin position="113"/>
        <end position="179"/>
    </location>
</feature>
<keyword evidence="1" id="KW-1133">Transmembrane helix</keyword>
<evidence type="ECO:0000313" key="4">
    <source>
        <dbReference type="Proteomes" id="UP001501509"/>
    </source>
</evidence>
<keyword evidence="4" id="KW-1185">Reference proteome</keyword>
<feature type="domain" description="DUF1206" evidence="2">
    <location>
        <begin position="206"/>
        <end position="275"/>
    </location>
</feature>
<evidence type="ECO:0000256" key="1">
    <source>
        <dbReference type="SAM" id="Phobius"/>
    </source>
</evidence>
<feature type="transmembrane region" description="Helical" evidence="1">
    <location>
        <begin position="113"/>
        <end position="132"/>
    </location>
</feature>